<dbReference type="GO" id="GO:0016301">
    <property type="term" value="F:kinase activity"/>
    <property type="evidence" value="ECO:0007669"/>
    <property type="project" value="UniProtKB-KW"/>
</dbReference>
<feature type="domain" description="EF-hand" evidence="3">
    <location>
        <begin position="152"/>
        <end position="182"/>
    </location>
</feature>
<dbReference type="InterPro" id="IPR002048">
    <property type="entry name" value="EF_hand_dom"/>
</dbReference>
<keyword evidence="4" id="KW-0808">Transferase</keyword>
<feature type="domain" description="EF-hand" evidence="3">
    <location>
        <begin position="114"/>
        <end position="149"/>
    </location>
</feature>
<sequence>MASGNSEHPLSDSVIVRLKKHSKQTSFLKVGRTLIARSLAPSEVEGLKQLFALFDVSKAGRVTIGQLELGLRKLGYAILSSQVSELVASLDLTEADVISSEEFVSALLPSSIAASEEKIWEAFSKFDEDEDGFISVKELEKVLEKQGFKGNAESMMQEADTNNDGLINFDEFAHHFGKQTLSIKPTTITRRKTIAPVSVTLLLETEKARSSDV</sequence>
<dbReference type="Gene3D" id="1.10.238.10">
    <property type="entry name" value="EF-hand"/>
    <property type="match status" value="1"/>
</dbReference>
<proteinExistence type="predicted"/>
<dbReference type="InterPro" id="IPR018247">
    <property type="entry name" value="EF_Hand_1_Ca_BS"/>
</dbReference>
<dbReference type="InterPro" id="IPR050145">
    <property type="entry name" value="Centrin_CML-like"/>
</dbReference>
<dbReference type="Pfam" id="PF13499">
    <property type="entry name" value="EF-hand_7"/>
    <property type="match status" value="1"/>
</dbReference>
<evidence type="ECO:0000313" key="4">
    <source>
        <dbReference type="EMBL" id="KAK3250185.1"/>
    </source>
</evidence>
<dbReference type="FunFam" id="1.10.238.10:FF:000003">
    <property type="entry name" value="Calmodulin A"/>
    <property type="match status" value="1"/>
</dbReference>
<dbReference type="SMART" id="SM00054">
    <property type="entry name" value="EFh"/>
    <property type="match status" value="3"/>
</dbReference>
<evidence type="ECO:0000313" key="5">
    <source>
        <dbReference type="Proteomes" id="UP001190700"/>
    </source>
</evidence>
<dbReference type="PROSITE" id="PS00018">
    <property type="entry name" value="EF_HAND_1"/>
    <property type="match status" value="2"/>
</dbReference>
<evidence type="ECO:0000256" key="2">
    <source>
        <dbReference type="ARBA" id="ARBA00022837"/>
    </source>
</evidence>
<evidence type="ECO:0000259" key="3">
    <source>
        <dbReference type="PROSITE" id="PS50222"/>
    </source>
</evidence>
<dbReference type="PROSITE" id="PS50222">
    <property type="entry name" value="EF_HAND_2"/>
    <property type="match status" value="3"/>
</dbReference>
<dbReference type="GO" id="GO:0005509">
    <property type="term" value="F:calcium ion binding"/>
    <property type="evidence" value="ECO:0007669"/>
    <property type="project" value="InterPro"/>
</dbReference>
<dbReference type="EMBL" id="LGRX02026854">
    <property type="protein sequence ID" value="KAK3250185.1"/>
    <property type="molecule type" value="Genomic_DNA"/>
</dbReference>
<organism evidence="4 5">
    <name type="scientific">Cymbomonas tetramitiformis</name>
    <dbReference type="NCBI Taxonomy" id="36881"/>
    <lineage>
        <taxon>Eukaryota</taxon>
        <taxon>Viridiplantae</taxon>
        <taxon>Chlorophyta</taxon>
        <taxon>Pyramimonadophyceae</taxon>
        <taxon>Pyramimonadales</taxon>
        <taxon>Pyramimonadaceae</taxon>
        <taxon>Cymbomonas</taxon>
    </lineage>
</organism>
<dbReference type="AlphaFoldDB" id="A0AAE0CA62"/>
<dbReference type="PANTHER" id="PTHR23050">
    <property type="entry name" value="CALCIUM BINDING PROTEIN"/>
    <property type="match status" value="1"/>
</dbReference>
<keyword evidence="2" id="KW-0106">Calcium</keyword>
<evidence type="ECO:0000256" key="1">
    <source>
        <dbReference type="ARBA" id="ARBA00022737"/>
    </source>
</evidence>
<comment type="caution">
    <text evidence="4">The sequence shown here is derived from an EMBL/GenBank/DDBJ whole genome shotgun (WGS) entry which is preliminary data.</text>
</comment>
<keyword evidence="4" id="KW-0418">Kinase</keyword>
<protein>
    <submittedName>
        <fullName evidence="4">Calcium-dependent protein kinase 25</fullName>
    </submittedName>
</protein>
<feature type="domain" description="EF-hand" evidence="3">
    <location>
        <begin position="42"/>
        <end position="77"/>
    </location>
</feature>
<keyword evidence="1" id="KW-0677">Repeat</keyword>
<reference evidence="4 5" key="1">
    <citation type="journal article" date="2015" name="Genome Biol. Evol.">
        <title>Comparative Genomics of a Bacterivorous Green Alga Reveals Evolutionary Causalities and Consequences of Phago-Mixotrophic Mode of Nutrition.</title>
        <authorList>
            <person name="Burns J.A."/>
            <person name="Paasch A."/>
            <person name="Narechania A."/>
            <person name="Kim E."/>
        </authorList>
    </citation>
    <scope>NUCLEOTIDE SEQUENCE [LARGE SCALE GENOMIC DNA]</scope>
    <source>
        <strain evidence="4 5">PLY_AMNH</strain>
    </source>
</reference>
<gene>
    <name evidence="4" type="ORF">CYMTET_40430</name>
</gene>
<dbReference type="Proteomes" id="UP001190700">
    <property type="component" value="Unassembled WGS sequence"/>
</dbReference>
<dbReference type="SUPFAM" id="SSF47473">
    <property type="entry name" value="EF-hand"/>
    <property type="match status" value="1"/>
</dbReference>
<keyword evidence="5" id="KW-1185">Reference proteome</keyword>
<accession>A0AAE0CA62</accession>
<dbReference type="InterPro" id="IPR011992">
    <property type="entry name" value="EF-hand-dom_pair"/>
</dbReference>
<name>A0AAE0CA62_9CHLO</name>
<dbReference type="CDD" id="cd00051">
    <property type="entry name" value="EFh"/>
    <property type="match status" value="1"/>
</dbReference>